<dbReference type="Gene3D" id="2.60.120.200">
    <property type="match status" value="1"/>
</dbReference>
<comment type="similarity">
    <text evidence="1">Belongs to the glycosyl hydrolase 16 family.</text>
</comment>
<reference evidence="5 6" key="1">
    <citation type="submission" date="2019-02" db="EMBL/GenBank/DDBJ databases">
        <title>Deep-cultivation of Planctomycetes and their phenomic and genomic characterization uncovers novel biology.</title>
        <authorList>
            <person name="Wiegand S."/>
            <person name="Jogler M."/>
            <person name="Boedeker C."/>
            <person name="Pinto D."/>
            <person name="Vollmers J."/>
            <person name="Rivas-Marin E."/>
            <person name="Kohn T."/>
            <person name="Peeters S.H."/>
            <person name="Heuer A."/>
            <person name="Rast P."/>
            <person name="Oberbeckmann S."/>
            <person name="Bunk B."/>
            <person name="Jeske O."/>
            <person name="Meyerdierks A."/>
            <person name="Storesund J.E."/>
            <person name="Kallscheuer N."/>
            <person name="Luecker S."/>
            <person name="Lage O.M."/>
            <person name="Pohl T."/>
            <person name="Merkel B.J."/>
            <person name="Hornburger P."/>
            <person name="Mueller R.-W."/>
            <person name="Bruemmer F."/>
            <person name="Labrenz M."/>
            <person name="Spormann A.M."/>
            <person name="Op Den Camp H."/>
            <person name="Overmann J."/>
            <person name="Amann R."/>
            <person name="Jetten M.S.M."/>
            <person name="Mascher T."/>
            <person name="Medema M.H."/>
            <person name="Devos D.P."/>
            <person name="Kaster A.-K."/>
            <person name="Ovreas L."/>
            <person name="Rohde M."/>
            <person name="Galperin M.Y."/>
            <person name="Jogler C."/>
        </authorList>
    </citation>
    <scope>NUCLEOTIDE SEQUENCE [LARGE SCALE GENOMIC DNA]</scope>
    <source>
        <strain evidence="5 6">Mal64</strain>
    </source>
</reference>
<dbReference type="Proteomes" id="UP000315440">
    <property type="component" value="Unassembled WGS sequence"/>
</dbReference>
<comment type="caution">
    <text evidence="5">The sequence shown here is derived from an EMBL/GenBank/DDBJ whole genome shotgun (WGS) entry which is preliminary data.</text>
</comment>
<gene>
    <name evidence="5" type="ORF">Mal64_39430</name>
</gene>
<organism evidence="5 6">
    <name type="scientific">Pseudobythopirellula maris</name>
    <dbReference type="NCBI Taxonomy" id="2527991"/>
    <lineage>
        <taxon>Bacteria</taxon>
        <taxon>Pseudomonadati</taxon>
        <taxon>Planctomycetota</taxon>
        <taxon>Planctomycetia</taxon>
        <taxon>Pirellulales</taxon>
        <taxon>Lacipirellulaceae</taxon>
        <taxon>Pseudobythopirellula</taxon>
    </lineage>
</organism>
<evidence type="ECO:0000313" key="5">
    <source>
        <dbReference type="EMBL" id="TWT86200.1"/>
    </source>
</evidence>
<dbReference type="AlphaFoldDB" id="A0A5C5ZGE5"/>
<feature type="region of interest" description="Disordered" evidence="2">
    <location>
        <begin position="187"/>
        <end position="208"/>
    </location>
</feature>
<name>A0A5C5ZGE5_9BACT</name>
<dbReference type="EMBL" id="SJPQ01000006">
    <property type="protein sequence ID" value="TWT86200.1"/>
    <property type="molecule type" value="Genomic_DNA"/>
</dbReference>
<dbReference type="GO" id="GO:0004553">
    <property type="term" value="F:hydrolase activity, hydrolyzing O-glycosyl compounds"/>
    <property type="evidence" value="ECO:0007669"/>
    <property type="project" value="InterPro"/>
</dbReference>
<keyword evidence="6" id="KW-1185">Reference proteome</keyword>
<feature type="domain" description="GH16" evidence="4">
    <location>
        <begin position="39"/>
        <end position="306"/>
    </location>
</feature>
<dbReference type="Gene3D" id="2.60.120.260">
    <property type="entry name" value="Galactose-binding domain-like"/>
    <property type="match status" value="1"/>
</dbReference>
<evidence type="ECO:0000313" key="6">
    <source>
        <dbReference type="Proteomes" id="UP000315440"/>
    </source>
</evidence>
<dbReference type="InterPro" id="IPR000757">
    <property type="entry name" value="Beta-glucanase-like"/>
</dbReference>
<keyword evidence="3" id="KW-0732">Signal</keyword>
<feature type="signal peptide" evidence="3">
    <location>
        <begin position="1"/>
        <end position="30"/>
    </location>
</feature>
<dbReference type="InterPro" id="IPR013320">
    <property type="entry name" value="ConA-like_dom_sf"/>
</dbReference>
<keyword evidence="5" id="KW-0378">Hydrolase</keyword>
<evidence type="ECO:0000256" key="3">
    <source>
        <dbReference type="SAM" id="SignalP"/>
    </source>
</evidence>
<dbReference type="Pfam" id="PF00722">
    <property type="entry name" value="Glyco_hydro_16"/>
    <property type="match status" value="1"/>
</dbReference>
<accession>A0A5C5ZGE5</accession>
<feature type="chain" id="PRO_5022829431" evidence="3">
    <location>
        <begin position="31"/>
        <end position="599"/>
    </location>
</feature>
<protein>
    <submittedName>
        <fullName evidence="5">Glycosyl hydrolases family 16</fullName>
    </submittedName>
</protein>
<evidence type="ECO:0000259" key="4">
    <source>
        <dbReference type="PROSITE" id="PS51762"/>
    </source>
</evidence>
<proteinExistence type="inferred from homology"/>
<dbReference type="GO" id="GO:0005975">
    <property type="term" value="P:carbohydrate metabolic process"/>
    <property type="evidence" value="ECO:0007669"/>
    <property type="project" value="InterPro"/>
</dbReference>
<evidence type="ECO:0000256" key="2">
    <source>
        <dbReference type="SAM" id="MobiDB-lite"/>
    </source>
</evidence>
<dbReference type="SUPFAM" id="SSF49899">
    <property type="entry name" value="Concanavalin A-like lectins/glucanases"/>
    <property type="match status" value="1"/>
</dbReference>
<dbReference type="CDD" id="cd00413">
    <property type="entry name" value="Glyco_hydrolase_16"/>
    <property type="match status" value="1"/>
</dbReference>
<dbReference type="PROSITE" id="PS51762">
    <property type="entry name" value="GH16_2"/>
    <property type="match status" value="1"/>
</dbReference>
<evidence type="ECO:0000256" key="1">
    <source>
        <dbReference type="ARBA" id="ARBA00006865"/>
    </source>
</evidence>
<sequence length="599" mass="63678" precursor="true">MMKVADMRGYAQSRIVVALAATLVATLSAAASGQVLLHDDFDDSNGPIGAQGDGVVDLSAYRAPFGGEDFLGRTQLRFDLPVENFATAAGGSSDGRVALIELDTYNPLDPGNAFYGTDLLTKTNFARAGGLRWEARMRFRDGLPGGLVGAGFLYDVQRQDPPNSGVLVRDEIDHELLSNVAQGPAPQSTFTNVWNDGPFTGPTSGGIGETINTSSVSGGFDLTDFHDYRIDWLPARVDYYIDNTLVRRETGVVPDDPMKSHFNLWAPDEGFGAAFNSGLQPTANPANNQTYTLEVDSVHIERLSTNATELLSDGGFENTFELPSVSGNGPPPTFDSATGTGEWVAFNNAYIDFGESVAPAEGFNGLKVYGPFKPTFDASGVWQNIAAAEGQEFRASVMAQSPSGDSIATNGDDQVRYTTLNLSFHDSAGAVLKEFAANPDSANANGKETPIFDSRDGNLPSIQDEWIEYTVDAIAPTGTSFVRYNLFFVQDGNFGPGAVHFDEASLLLLDPIAPLGVAGDYNDNGVVDAADFTVWRDARDSGVTLPNDPIGGTIGAAQYDQWVNNFGMVAGTPANAVPEPATLACLLGGLLLFGALRRP</sequence>
<dbReference type="OrthoDB" id="233689at2"/>